<dbReference type="Pfam" id="PF23000">
    <property type="entry name" value="ChitinSynthase_IV_N"/>
    <property type="match status" value="1"/>
</dbReference>
<evidence type="ECO:0000256" key="2">
    <source>
        <dbReference type="ARBA" id="ARBA00012543"/>
    </source>
</evidence>
<feature type="non-terminal residue" evidence="15">
    <location>
        <position position="1"/>
    </location>
</feature>
<accession>A0AAN8XKP1</accession>
<evidence type="ECO:0000256" key="4">
    <source>
        <dbReference type="ARBA" id="ARBA00022676"/>
    </source>
</evidence>
<keyword evidence="4 15" id="KW-0328">Glycosyltransferase</keyword>
<feature type="transmembrane region" description="Helical" evidence="13">
    <location>
        <begin position="225"/>
        <end position="242"/>
    </location>
</feature>
<evidence type="ECO:0000256" key="5">
    <source>
        <dbReference type="ARBA" id="ARBA00022679"/>
    </source>
</evidence>
<evidence type="ECO:0000313" key="15">
    <source>
        <dbReference type="EMBL" id="KAK7086232.1"/>
    </source>
</evidence>
<evidence type="ECO:0000313" key="16">
    <source>
        <dbReference type="Proteomes" id="UP001381693"/>
    </source>
</evidence>
<dbReference type="GO" id="GO:0005886">
    <property type="term" value="C:plasma membrane"/>
    <property type="evidence" value="ECO:0007669"/>
    <property type="project" value="UniProtKB-SubCell"/>
</dbReference>
<dbReference type="FunFam" id="3.90.550.10:FF:000139">
    <property type="entry name" value="Chitin synthase 8"/>
    <property type="match status" value="1"/>
</dbReference>
<feature type="domain" description="Chitin synthase chs-1/2 N-terminal putative transporter" evidence="14">
    <location>
        <begin position="12"/>
        <end position="304"/>
    </location>
</feature>
<protein>
    <recommendedName>
        <fullName evidence="2">chitin synthase</fullName>
        <ecNumber evidence="2">2.4.1.16</ecNumber>
    </recommendedName>
</protein>
<keyword evidence="3" id="KW-1003">Cell membrane</keyword>
<evidence type="ECO:0000256" key="7">
    <source>
        <dbReference type="ARBA" id="ARBA00022989"/>
    </source>
</evidence>
<keyword evidence="16" id="KW-1185">Reference proteome</keyword>
<evidence type="ECO:0000256" key="11">
    <source>
        <dbReference type="ARBA" id="ARBA00046329"/>
    </source>
</evidence>
<sequence>SWKKPLFGDFFWVWLFETFHCIGTAILMYTVLPELDVIKGAMLTNCVAFIPGLFGLLSRTKKESRVALKVMMDLLALACQLTGFFVWPIIDYEKKSQNWRVWIIPVAIFLTSCGWWENYVDKHSKISFIKYFGGIKERLWKTRYFCYIFISLWKCLVFFGLMVICMSDRLQQFTTIFNLGDAFASHRINFTEIQETIISNNLPDIHTVAPLSENIAIMSQKGTPIFVFLIQVLTAWLCYIFGKFACKICIQGFSFAFPVNLTIPVSISLLITACGLRFEQVCSFDFMPPYLFWECKNGDILNDFLSNDYAWVWLFWLLSQTWITLHIWTPKCERLASTEKLFVSPMYNSLLIDQSLALNRRRDDEGDVKTEELNLNPDEHENEVSQYYETISIHTDSSQTNTSKTKSSDHITRIFATATMWHETEEEMMEMLKSILRMDEDQSARRVAQKYLKIVDLDYYEFETHIFFDDAFEIADENEDENVVNSFVKLLVALMDDAATHVHQTNIRIRPPKKFPAPYGGRLVWTLPGKTKIVAHLKDKSKIRHKKRWSQVMYMYYLLGFKLMDQPISVDRKEVIAENTFLLTLDGDIDFTPSAVALLVDLMKKNTNLGAACGRIHPVGGGLMVWYQMFEYAIGHWLQKATEHMIGCVLCSPGCFSLFRGKALMDDNVMARYTTKSSQARHYVQYDQGEDRWLCTLLLQRGYRVEYSAASDAYTHAPEGFSEFYNQRRRWVPSTMANIMDLLQDYKKTVKVNDNISLPYIAYQTMLMAGTILGPGTIFLMLVGAFVAAFRIGNWVSFQYNIIPILFFMVVCFLLNSNIQLVVAQILSASYALIMMAVIVGTTLQLGEDGVGSPSAIFLIALSGSFFIAACMHPQEFKCIIPGLLYLLSIPSMYLLLIIYSLINLNNVSWGTREIATKKTKKVGSSFHYFHEMGHVGALLGEWWWSFYPSE</sequence>
<keyword evidence="9 13" id="KW-0472">Membrane</keyword>
<dbReference type="Pfam" id="PF03142">
    <property type="entry name" value="Chitin_synth_2"/>
    <property type="match status" value="1"/>
</dbReference>
<dbReference type="PANTHER" id="PTHR22914">
    <property type="entry name" value="CHITIN SYNTHASE"/>
    <property type="match status" value="1"/>
</dbReference>
<comment type="caution">
    <text evidence="15">The sequence shown here is derived from an EMBL/GenBank/DDBJ whole genome shotgun (WGS) entry which is preliminary data.</text>
</comment>
<evidence type="ECO:0000256" key="8">
    <source>
        <dbReference type="ARBA" id="ARBA00023054"/>
    </source>
</evidence>
<comment type="similarity">
    <text evidence="11">Belongs to the chitin synthase family. Class IV subfamily.</text>
</comment>
<dbReference type="InterPro" id="IPR055120">
    <property type="entry name" value="Chs-1/2_IV_N"/>
</dbReference>
<dbReference type="AlphaFoldDB" id="A0AAN8XKP1"/>
<feature type="transmembrane region" description="Helical" evidence="13">
    <location>
        <begin position="12"/>
        <end position="32"/>
    </location>
</feature>
<keyword evidence="7 13" id="KW-1133">Transmembrane helix</keyword>
<keyword evidence="10" id="KW-0325">Glycoprotein</keyword>
<feature type="transmembrane region" description="Helical" evidence="13">
    <location>
        <begin position="70"/>
        <end position="90"/>
    </location>
</feature>
<evidence type="ECO:0000256" key="10">
    <source>
        <dbReference type="ARBA" id="ARBA00023180"/>
    </source>
</evidence>
<feature type="transmembrane region" description="Helical" evidence="13">
    <location>
        <begin position="767"/>
        <end position="792"/>
    </location>
</feature>
<dbReference type="CDD" id="cd04190">
    <property type="entry name" value="Chitin_synth_C"/>
    <property type="match status" value="1"/>
</dbReference>
<feature type="transmembrane region" description="Helical" evidence="13">
    <location>
        <begin position="884"/>
        <end position="903"/>
    </location>
</feature>
<evidence type="ECO:0000256" key="6">
    <source>
        <dbReference type="ARBA" id="ARBA00022692"/>
    </source>
</evidence>
<dbReference type="Proteomes" id="UP001381693">
    <property type="component" value="Unassembled WGS sequence"/>
</dbReference>
<evidence type="ECO:0000256" key="9">
    <source>
        <dbReference type="ARBA" id="ARBA00023136"/>
    </source>
</evidence>
<evidence type="ECO:0000256" key="1">
    <source>
        <dbReference type="ARBA" id="ARBA00004651"/>
    </source>
</evidence>
<keyword evidence="5 15" id="KW-0808">Transferase</keyword>
<evidence type="ECO:0000256" key="12">
    <source>
        <dbReference type="ARBA" id="ARBA00048014"/>
    </source>
</evidence>
<dbReference type="PANTHER" id="PTHR22914:SF42">
    <property type="entry name" value="CHITIN SYNTHASE"/>
    <property type="match status" value="1"/>
</dbReference>
<dbReference type="InterPro" id="IPR004835">
    <property type="entry name" value="Chitin_synth"/>
</dbReference>
<evidence type="ECO:0000259" key="14">
    <source>
        <dbReference type="Pfam" id="PF23000"/>
    </source>
</evidence>
<comment type="subcellular location">
    <subcellularLocation>
        <location evidence="1">Cell membrane</location>
        <topology evidence="1">Multi-pass membrane protein</topology>
    </subcellularLocation>
</comment>
<feature type="transmembrane region" description="Helical" evidence="13">
    <location>
        <begin position="856"/>
        <end position="872"/>
    </location>
</feature>
<dbReference type="EC" id="2.4.1.16" evidence="2"/>
<feature type="transmembrane region" description="Helical" evidence="13">
    <location>
        <begin position="254"/>
        <end position="278"/>
    </location>
</feature>
<feature type="transmembrane region" description="Helical" evidence="13">
    <location>
        <begin position="798"/>
        <end position="815"/>
    </location>
</feature>
<keyword evidence="8" id="KW-0175">Coiled coil</keyword>
<dbReference type="GO" id="GO:0004100">
    <property type="term" value="F:chitin synthase activity"/>
    <property type="evidence" value="ECO:0007669"/>
    <property type="project" value="UniProtKB-EC"/>
</dbReference>
<name>A0AAN8XKP1_HALRR</name>
<reference evidence="15 16" key="1">
    <citation type="submission" date="2023-11" db="EMBL/GenBank/DDBJ databases">
        <title>Halocaridina rubra genome assembly.</title>
        <authorList>
            <person name="Smith C."/>
        </authorList>
    </citation>
    <scope>NUCLEOTIDE SEQUENCE [LARGE SCALE GENOMIC DNA]</scope>
    <source>
        <strain evidence="15">EP-1</strain>
        <tissue evidence="15">Whole</tissue>
    </source>
</reference>
<organism evidence="15 16">
    <name type="scientific">Halocaridina rubra</name>
    <name type="common">Hawaiian red shrimp</name>
    <dbReference type="NCBI Taxonomy" id="373956"/>
    <lineage>
        <taxon>Eukaryota</taxon>
        <taxon>Metazoa</taxon>
        <taxon>Ecdysozoa</taxon>
        <taxon>Arthropoda</taxon>
        <taxon>Crustacea</taxon>
        <taxon>Multicrustacea</taxon>
        <taxon>Malacostraca</taxon>
        <taxon>Eumalacostraca</taxon>
        <taxon>Eucarida</taxon>
        <taxon>Decapoda</taxon>
        <taxon>Pleocyemata</taxon>
        <taxon>Caridea</taxon>
        <taxon>Atyoidea</taxon>
        <taxon>Atyidae</taxon>
        <taxon>Halocaridina</taxon>
    </lineage>
</organism>
<dbReference type="EMBL" id="JAXCGZ010000286">
    <property type="protein sequence ID" value="KAK7086232.1"/>
    <property type="molecule type" value="Genomic_DNA"/>
</dbReference>
<dbReference type="GO" id="GO:0006031">
    <property type="term" value="P:chitin biosynthetic process"/>
    <property type="evidence" value="ECO:0007669"/>
    <property type="project" value="TreeGrafter"/>
</dbReference>
<keyword evidence="6 13" id="KW-0812">Transmembrane</keyword>
<feature type="transmembrane region" description="Helical" evidence="13">
    <location>
        <begin position="822"/>
        <end position="844"/>
    </location>
</feature>
<comment type="catalytic activity">
    <reaction evidence="12">
        <text>[(1-&gt;4)-N-acetyl-beta-D-glucosaminyl](n) + UDP-N-acetyl-alpha-D-glucosamine = [(1-&gt;4)-N-acetyl-beta-D-glucosaminyl](n+1) + UDP + H(+)</text>
        <dbReference type="Rhea" id="RHEA:16637"/>
        <dbReference type="Rhea" id="RHEA-COMP:9593"/>
        <dbReference type="Rhea" id="RHEA-COMP:9595"/>
        <dbReference type="ChEBI" id="CHEBI:15378"/>
        <dbReference type="ChEBI" id="CHEBI:17029"/>
        <dbReference type="ChEBI" id="CHEBI:57705"/>
        <dbReference type="ChEBI" id="CHEBI:58223"/>
        <dbReference type="EC" id="2.4.1.16"/>
    </reaction>
</comment>
<proteinExistence type="inferred from homology"/>
<gene>
    <name evidence="15" type="primary">chs1_3</name>
    <name evidence="15" type="ORF">SK128_025813</name>
</gene>
<dbReference type="InterPro" id="IPR029044">
    <property type="entry name" value="Nucleotide-diphossugar_trans"/>
</dbReference>
<evidence type="ECO:0000256" key="13">
    <source>
        <dbReference type="SAM" id="Phobius"/>
    </source>
</evidence>
<feature type="transmembrane region" description="Helical" evidence="13">
    <location>
        <begin position="144"/>
        <end position="164"/>
    </location>
</feature>
<dbReference type="SUPFAM" id="SSF53448">
    <property type="entry name" value="Nucleotide-diphospho-sugar transferases"/>
    <property type="match status" value="1"/>
</dbReference>
<feature type="transmembrane region" description="Helical" evidence="13">
    <location>
        <begin position="102"/>
        <end position="120"/>
    </location>
</feature>
<evidence type="ECO:0000256" key="3">
    <source>
        <dbReference type="ARBA" id="ARBA00022475"/>
    </source>
</evidence>